<dbReference type="PANTHER" id="PTHR40265:SF1">
    <property type="entry name" value="GLYOXALASE-LIKE DOMAIN-CONTAINING PROTEIN"/>
    <property type="match status" value="1"/>
</dbReference>
<gene>
    <name evidence="3" type="ORF">BN1708_008478</name>
</gene>
<dbReference type="EMBL" id="CVQH01026860">
    <property type="protein sequence ID" value="CRK41212.1"/>
    <property type="molecule type" value="Genomic_DNA"/>
</dbReference>
<dbReference type="PANTHER" id="PTHR40265">
    <property type="entry name" value="BLL2707 PROTEIN"/>
    <property type="match status" value="1"/>
</dbReference>
<accession>A0A0G4N421</accession>
<evidence type="ECO:0000259" key="2">
    <source>
        <dbReference type="Pfam" id="PF18648"/>
    </source>
</evidence>
<evidence type="ECO:0000313" key="4">
    <source>
        <dbReference type="Proteomes" id="UP000044602"/>
    </source>
</evidence>
<dbReference type="AlphaFoldDB" id="A0A0G4N421"/>
<dbReference type="Pfam" id="PF13468">
    <property type="entry name" value="Glyoxalase_3"/>
    <property type="match status" value="1"/>
</dbReference>
<dbReference type="Gene3D" id="3.10.180.10">
    <property type="entry name" value="2,3-Dihydroxybiphenyl 1,2-Dioxygenase, domain 1"/>
    <property type="match status" value="1"/>
</dbReference>
<evidence type="ECO:0000313" key="3">
    <source>
        <dbReference type="EMBL" id="CRK41212.1"/>
    </source>
</evidence>
<dbReference type="InterPro" id="IPR025870">
    <property type="entry name" value="Glyoxalase-like_dom"/>
</dbReference>
<keyword evidence="4" id="KW-1185">Reference proteome</keyword>
<evidence type="ECO:0000259" key="1">
    <source>
        <dbReference type="Pfam" id="PF13468"/>
    </source>
</evidence>
<name>A0A0G4N421_VERLO</name>
<dbReference type="InterPro" id="IPR041018">
    <property type="entry name" value="ADPRTs_Tse2"/>
</dbReference>
<dbReference type="Pfam" id="PF18648">
    <property type="entry name" value="ADPRTs_Tse2"/>
    <property type="match status" value="1"/>
</dbReference>
<reference evidence="3 4" key="1">
    <citation type="submission" date="2015-05" db="EMBL/GenBank/DDBJ databases">
        <authorList>
            <person name="Wang D.B."/>
            <person name="Wang M."/>
        </authorList>
    </citation>
    <scope>NUCLEOTIDE SEQUENCE [LARGE SCALE GENOMIC DNA]</scope>
    <source>
        <strain evidence="3">VL1</strain>
    </source>
</reference>
<dbReference type="InterPro" id="IPR029068">
    <property type="entry name" value="Glyas_Bleomycin-R_OHBP_Dase"/>
</dbReference>
<feature type="domain" description="Glyoxalase-like" evidence="1">
    <location>
        <begin position="206"/>
        <end position="401"/>
    </location>
</feature>
<sequence length="483" mass="53483">MNRPFAAISRRAGSTVLQTRPQVVIRRQFSAKAIYSSFPATLHYYAPKPVSSLFDSKEKDERPHDISAEGVTVEPSGLVYPAFNRSVSNGAVTFPNTFMMQELIRMHFDYMLDREDEGHEVDTPFVYTIAQGTLIPSHLILINEYMSRFTLQPSRGMPLQELNQSLDKFYAQYAQKETADSWLDAHDFKDAVADDADPPTMSAPFLDHLVILLPHAALISPPEWLRSAFHLYPGGQHADNRTANTLVLLPDGTYLELIAFLPHVPPDDRASHPWGREPHGHLVDYALSLAAGPASSATPEALFAPIRQRIAADASAPLRYPAPKTGGRTQKDGTEIRWATSFPEAAAPSVPFTRGELPFWCLDRTDRRLRVPYHEPGNVRHPSGVKGVRALDVSVSSREALEVYALIQGVEGRPDEDGWTVWDLAAPEGPPSALRVRVRDGTAAGGKEKIKLTMLTERGTEAKRIGGEIAEGVELWIDLEPET</sequence>
<feature type="domain" description="Tse2 ADP-ribosyltransferase toxin" evidence="2">
    <location>
        <begin position="40"/>
        <end position="182"/>
    </location>
</feature>
<protein>
    <submittedName>
        <fullName evidence="3">Uncharacterized protein</fullName>
    </submittedName>
</protein>
<organism evidence="3 4">
    <name type="scientific">Verticillium longisporum</name>
    <name type="common">Verticillium dahliae var. longisporum</name>
    <dbReference type="NCBI Taxonomy" id="100787"/>
    <lineage>
        <taxon>Eukaryota</taxon>
        <taxon>Fungi</taxon>
        <taxon>Dikarya</taxon>
        <taxon>Ascomycota</taxon>
        <taxon>Pezizomycotina</taxon>
        <taxon>Sordariomycetes</taxon>
        <taxon>Hypocreomycetidae</taxon>
        <taxon>Glomerellales</taxon>
        <taxon>Plectosphaerellaceae</taxon>
        <taxon>Verticillium</taxon>
    </lineage>
</organism>
<proteinExistence type="predicted"/>
<dbReference type="Proteomes" id="UP000044602">
    <property type="component" value="Unassembled WGS sequence"/>
</dbReference>